<dbReference type="OrthoDB" id="4821715at2"/>
<proteinExistence type="predicted"/>
<evidence type="ECO:0008006" key="3">
    <source>
        <dbReference type="Google" id="ProtNLM"/>
    </source>
</evidence>
<protein>
    <recommendedName>
        <fullName evidence="3">DUF3806 domain-containing protein</fullName>
    </recommendedName>
</protein>
<dbReference type="KEGG" id="celz:E5225_14890"/>
<evidence type="ECO:0000313" key="2">
    <source>
        <dbReference type="Proteomes" id="UP000296469"/>
    </source>
</evidence>
<name>A0A4P7SKC5_9CELL</name>
<keyword evidence="2" id="KW-1185">Reference proteome</keyword>
<gene>
    <name evidence="1" type="ORF">E5225_14890</name>
</gene>
<accession>A0A4P7SKC5</accession>
<dbReference type="AlphaFoldDB" id="A0A4P7SKC5"/>
<dbReference type="EMBL" id="CP039291">
    <property type="protein sequence ID" value="QCB94652.1"/>
    <property type="molecule type" value="Genomic_DNA"/>
</dbReference>
<evidence type="ECO:0000313" key="1">
    <source>
        <dbReference type="EMBL" id="QCB94652.1"/>
    </source>
</evidence>
<dbReference type="RefSeq" id="WP_135973617.1">
    <property type="nucleotide sequence ID" value="NZ_CP039291.1"/>
</dbReference>
<sequence>MATTGAGPVLARLLTPSEVAHLDRLREWLEEDGVDVDNAASLDARWGRLLATHPADGPAPAGVAAAIGIAVGDLLLRSVPGATWMMCPGPDGATPGVVADGRVHRPVLAVLDAHARWRVRAADWTVDYVRRAAQHLAAPPEEAAPATEPAAPEPSAAELVVPELVDPAPLDPQPLDPEVADTAAVEPEVADTAGPPAPLDALSPAWRPPTPAPATPAWAPVHAPSPAAAPLPEADVVTSSTPVVAPASTLTPEDLPHRPSAQVQDLALRALEHALEQAVAHPEGAAPFVLVRDDAGVHLTTFPHGDAGTLEAREHARRCGLAAAAVGWTSRADAVRPYPRAVVDASAAGEPGIRVAHAFLHDAAGGREIGGPEVVGQAAPVL</sequence>
<organism evidence="1 2">
    <name type="scientific">Cellulomonas shaoxiangyii</name>
    <dbReference type="NCBI Taxonomy" id="2566013"/>
    <lineage>
        <taxon>Bacteria</taxon>
        <taxon>Bacillati</taxon>
        <taxon>Actinomycetota</taxon>
        <taxon>Actinomycetes</taxon>
        <taxon>Micrococcales</taxon>
        <taxon>Cellulomonadaceae</taxon>
        <taxon>Cellulomonas</taxon>
    </lineage>
</organism>
<dbReference type="Proteomes" id="UP000296469">
    <property type="component" value="Chromosome"/>
</dbReference>
<reference evidence="1 2" key="1">
    <citation type="submission" date="2019-04" db="EMBL/GenBank/DDBJ databases">
        <title>Isolation and identification of Cellulomonas shaoxiangyii sp. Nov. isolated from feces of the Tibetan antelopes (Pantholops hodgsonii) in the Qinghai-Tibet plateau of China.</title>
        <authorList>
            <person name="Tian Z."/>
        </authorList>
    </citation>
    <scope>NUCLEOTIDE SEQUENCE [LARGE SCALE GENOMIC DNA]</scope>
    <source>
        <strain evidence="1 2">Z28</strain>
    </source>
</reference>